<feature type="domain" description="Carrier" evidence="5">
    <location>
        <begin position="598"/>
        <end position="679"/>
    </location>
</feature>
<dbReference type="PROSITE" id="PS50075">
    <property type="entry name" value="CARRIER"/>
    <property type="match status" value="1"/>
</dbReference>
<evidence type="ECO:0000256" key="2">
    <source>
        <dbReference type="ARBA" id="ARBA00023268"/>
    </source>
</evidence>
<dbReference type="InterPro" id="IPR009081">
    <property type="entry name" value="PP-bd_ACP"/>
</dbReference>
<evidence type="ECO:0000256" key="3">
    <source>
        <dbReference type="SAM" id="MobiDB-lite"/>
    </source>
</evidence>
<dbReference type="EMBL" id="KZ819637">
    <property type="protein sequence ID" value="PWN89292.1"/>
    <property type="molecule type" value="Genomic_DNA"/>
</dbReference>
<feature type="region of interest" description="Disordered" evidence="3">
    <location>
        <begin position="679"/>
        <end position="702"/>
    </location>
</feature>
<evidence type="ECO:0000256" key="1">
    <source>
        <dbReference type="ARBA" id="ARBA00022598"/>
    </source>
</evidence>
<dbReference type="PROSITE" id="PS00455">
    <property type="entry name" value="AMP_BINDING"/>
    <property type="match status" value="1"/>
</dbReference>
<evidence type="ECO:0000256" key="4">
    <source>
        <dbReference type="SAM" id="Phobius"/>
    </source>
</evidence>
<dbReference type="SUPFAM" id="SSF51161">
    <property type="entry name" value="Trimeric LpxA-like enzymes"/>
    <property type="match status" value="3"/>
</dbReference>
<keyword evidence="7" id="KW-1185">Reference proteome</keyword>
<dbReference type="InterPro" id="IPR025110">
    <property type="entry name" value="AMP-bd_C"/>
</dbReference>
<evidence type="ECO:0000313" key="6">
    <source>
        <dbReference type="EMBL" id="PWN89292.1"/>
    </source>
</evidence>
<feature type="transmembrane region" description="Helical" evidence="4">
    <location>
        <begin position="765"/>
        <end position="789"/>
    </location>
</feature>
<feature type="transmembrane region" description="Helical" evidence="4">
    <location>
        <begin position="1219"/>
        <end position="1241"/>
    </location>
</feature>
<keyword evidence="1" id="KW-0436">Ligase</keyword>
<keyword evidence="4" id="KW-0472">Membrane</keyword>
<dbReference type="InterPro" id="IPR020845">
    <property type="entry name" value="AMP-binding_CS"/>
</dbReference>
<proteinExistence type="predicted"/>
<dbReference type="Proteomes" id="UP000245768">
    <property type="component" value="Unassembled WGS sequence"/>
</dbReference>
<organism evidence="6 7">
    <name type="scientific">Acaromyces ingoldii</name>
    <dbReference type="NCBI Taxonomy" id="215250"/>
    <lineage>
        <taxon>Eukaryota</taxon>
        <taxon>Fungi</taxon>
        <taxon>Dikarya</taxon>
        <taxon>Basidiomycota</taxon>
        <taxon>Ustilaginomycotina</taxon>
        <taxon>Exobasidiomycetes</taxon>
        <taxon>Exobasidiales</taxon>
        <taxon>Cryptobasidiaceae</taxon>
        <taxon>Acaromyces</taxon>
    </lineage>
</organism>
<dbReference type="Pfam" id="PF00550">
    <property type="entry name" value="PP-binding"/>
    <property type="match status" value="1"/>
</dbReference>
<dbReference type="InterPro" id="IPR000873">
    <property type="entry name" value="AMP-dep_synth/lig_dom"/>
</dbReference>
<accession>A0A316YJC3</accession>
<dbReference type="Gene3D" id="1.10.1200.10">
    <property type="entry name" value="ACP-like"/>
    <property type="match status" value="1"/>
</dbReference>
<dbReference type="Gene3D" id="3.30.300.30">
    <property type="match status" value="1"/>
</dbReference>
<dbReference type="Pfam" id="PF13193">
    <property type="entry name" value="AMP-binding_C"/>
    <property type="match status" value="1"/>
</dbReference>
<dbReference type="PANTHER" id="PTHR45527:SF1">
    <property type="entry name" value="FATTY ACID SYNTHASE"/>
    <property type="match status" value="1"/>
</dbReference>
<gene>
    <name evidence="6" type="ORF">FA10DRAFT_302647</name>
</gene>
<protein>
    <submittedName>
        <fullName evidence="6">Non-ribosomal peptide synthetase C-terminal</fullName>
    </submittedName>
</protein>
<feature type="compositionally biased region" description="Polar residues" evidence="3">
    <location>
        <begin position="1510"/>
        <end position="1529"/>
    </location>
</feature>
<dbReference type="GO" id="GO:0043041">
    <property type="term" value="P:amino acid activation for nonribosomal peptide biosynthetic process"/>
    <property type="evidence" value="ECO:0007669"/>
    <property type="project" value="TreeGrafter"/>
</dbReference>
<dbReference type="GO" id="GO:0031177">
    <property type="term" value="F:phosphopantetheine binding"/>
    <property type="evidence" value="ECO:0007669"/>
    <property type="project" value="TreeGrafter"/>
</dbReference>
<dbReference type="Gene3D" id="2.160.10.10">
    <property type="entry name" value="Hexapeptide repeat proteins"/>
    <property type="match status" value="2"/>
</dbReference>
<dbReference type="InterPro" id="IPR012728">
    <property type="entry name" value="Pls/PosA_C"/>
</dbReference>
<feature type="region of interest" description="Disordered" evidence="3">
    <location>
        <begin position="1428"/>
        <end position="1529"/>
    </location>
</feature>
<evidence type="ECO:0000313" key="7">
    <source>
        <dbReference type="Proteomes" id="UP000245768"/>
    </source>
</evidence>
<dbReference type="PANTHER" id="PTHR45527">
    <property type="entry name" value="NONRIBOSOMAL PEPTIDE SYNTHETASE"/>
    <property type="match status" value="1"/>
</dbReference>
<dbReference type="GO" id="GO:0005737">
    <property type="term" value="C:cytoplasm"/>
    <property type="evidence" value="ECO:0007669"/>
    <property type="project" value="TreeGrafter"/>
</dbReference>
<sequence>MAKLEFLEDNRVLRGDPIDAPPAPDDVTTLPALFAHQAKARPNATIFSIASSVDDTDEEGGLIKLTYGQTYAITQRLAETLSLQYLFHPSPSASSSSSTCPVVGVWLEKSIELHIAILTATTAGATWLPFDADAPAARVTACLTDSGAHVLLCDEAHHEAAIEAVSSIQADCSVVLFSKLERQSQEAQSHPIELKSSPSDAAYMIYTSGSTGTPKGIEISHKAALTFAISERTVLQTTSTDIVWQGFSPAFDMFIEEVWVSIAGGAHIAIGTKAECLNVAGLGGSKGVWARRGVTLVNTVPTLINIMTSLVTDDDEDDDGLPASIRLLNLGGEACPPALVERLWRPSLRITNTYGPSETTVTATYDDLLPSQPVTIGKPLPSYHALLLPIADDDATVSGDLLKQPLLLRENVEGELCIGGACLGNGYVGRSELTAEKFIVHPLDPSERLYKTGDRVRIGANLKIHFLGRIDTQVKHRGFRIELGEIESVLASQEDVQTAAVILGGTTQEHARLEAFVVLRQGANEDTKGLRAACQRKLPGYMHPEVFYILEAQDMPRLPSGKINTKALLELSERKRTEERKPEDDIFKSGPVDAPQGSPLAVLLSAMAAVFPQQASSGLVLPNADFFDDLGGHSLAAAVFVSKLRKESQKSSPLSIIGLQHIYECRTAEALAKRFEDRQDDNDELSDAGDADVSVNGEGEKQRKTFTTKMATGSKTGDYWAVSQRRFILCGLAQLPALLFFFFVHSVALLVPYLIFYAVMQSTNVGWAVLATYMSFVVMPFFLATVAIMGKWLALGQARAGEYPLYGFYYYRWWLASRFVDLIDKNSLSGSFLYAGMLRALGAHVGRYCHLDSINHGPAMDLVHIGDDVVVGHDVVLAVEVVERGRLILKPVFIEDETHLGSNSVVEGGARVQHAGELHPLTMLADGQVVPRGERWHGSPARFQRQATDVDLGRPSRPSAARACLMGFAQMFCIAFIMPLLYFAPQLPSLMLFDVAEFRTIHAWSQIAVVCVPASLAYICAVFVELVLLRRLLLGPMKPGSHPLYSFFYLRKWLVDRLMDMSLLVLHPVYASLYVVPYLRALGVRIGKWAEISTARGVNFELADIGDECFVADGVLFGDAAVRGNTIHFEKTTMAPRAFAGNASLIPQGTTLASNTLVGVLSIAPEKTLSSSDGDENGIFNLKEGQSCFGTPPVLMPARQKATATHADHLLYRPRTRQILLRLLIEGLRIWIPRMLVVYALGFSLQINEYAWPRIGVVYSLLMLPLYFFFLFSVPALTITVAMKWILVGRYTQAEWPLWSHKVWLSEAVTSTYESLLNPVLTSFLVGTPYLAMVFRLLGVKIGRRCTLLSHDITEHDMVTLGDEAVVNMHSGPQTHLFEDRVMKVGSVTLGERAVMKPYAICLPNSSVGREAQLGSLSLVMKSETVPEEQAWEGAPIAPRQRRKRMAVSSSEKQASTASKATTQSEESTRSGVLSAGSSSSSSFSFDVERSGRPRNPTKLGDTRGESRSTSRTLFGSSSRSTSRTVFKV</sequence>
<reference evidence="6" key="1">
    <citation type="journal article" date="2018" name="Mol. Biol. Evol.">
        <title>Broad Genomic Sampling Reveals a Smut Pathogenic Ancestry of the Fungal Clade Ustilaginomycotina.</title>
        <authorList>
            <person name="Kijpornyongpan T."/>
            <person name="Mondo S.J."/>
            <person name="Barry K."/>
            <person name="Sandor L."/>
            <person name="Lee J."/>
            <person name="Lipzen A."/>
            <person name="Pangilinan J."/>
            <person name="LaButti K."/>
            <person name="Hainaut M."/>
            <person name="Henrissat B."/>
            <person name="Grigoriev I.V."/>
            <person name="Spatafora J.W."/>
            <person name="Aime M.C."/>
        </authorList>
    </citation>
    <scope>NUCLEOTIDE SEQUENCE [LARGE SCALE GENOMIC DNA]</scope>
    <source>
        <strain evidence="6">MCA 4198</strain>
    </source>
</reference>
<keyword evidence="4" id="KW-1133">Transmembrane helix</keyword>
<dbReference type="STRING" id="215250.A0A316YJC3"/>
<dbReference type="CDD" id="cd05930">
    <property type="entry name" value="A_NRPS"/>
    <property type="match status" value="1"/>
</dbReference>
<dbReference type="GO" id="GO:0016874">
    <property type="term" value="F:ligase activity"/>
    <property type="evidence" value="ECO:0007669"/>
    <property type="project" value="UniProtKB-KW"/>
</dbReference>
<dbReference type="Gene3D" id="3.40.50.12780">
    <property type="entry name" value="N-terminal domain of ligase-like"/>
    <property type="match status" value="1"/>
</dbReference>
<feature type="compositionally biased region" description="Acidic residues" evidence="3">
    <location>
        <begin position="679"/>
        <end position="690"/>
    </location>
</feature>
<dbReference type="GeneID" id="37047069"/>
<feature type="transmembrane region" description="Helical" evidence="4">
    <location>
        <begin position="735"/>
        <end position="759"/>
    </location>
</feature>
<keyword evidence="4" id="KW-0812">Transmembrane</keyword>
<dbReference type="InterPro" id="IPR045851">
    <property type="entry name" value="AMP-bd_C_sf"/>
</dbReference>
<name>A0A316YJC3_9BASI</name>
<dbReference type="InterPro" id="IPR011004">
    <property type="entry name" value="Trimer_LpxA-like_sf"/>
</dbReference>
<dbReference type="InParanoid" id="A0A316YJC3"/>
<feature type="transmembrane region" description="Helical" evidence="4">
    <location>
        <begin position="963"/>
        <end position="984"/>
    </location>
</feature>
<keyword evidence="2" id="KW-0511">Multifunctional enzyme</keyword>
<feature type="compositionally biased region" description="Polar residues" evidence="3">
    <location>
        <begin position="1448"/>
        <end position="1466"/>
    </location>
</feature>
<dbReference type="Pfam" id="PF00501">
    <property type="entry name" value="AMP-binding"/>
    <property type="match status" value="1"/>
</dbReference>
<dbReference type="NCBIfam" id="TIGR02353">
    <property type="entry name" value="NRPS_term_dom"/>
    <property type="match status" value="1"/>
</dbReference>
<dbReference type="SUPFAM" id="SSF56801">
    <property type="entry name" value="Acetyl-CoA synthetase-like"/>
    <property type="match status" value="1"/>
</dbReference>
<dbReference type="OrthoDB" id="416786at2759"/>
<dbReference type="InterPro" id="IPR042099">
    <property type="entry name" value="ANL_N_sf"/>
</dbReference>
<evidence type="ECO:0000259" key="5">
    <source>
        <dbReference type="PROSITE" id="PS50075"/>
    </source>
</evidence>
<dbReference type="SUPFAM" id="SSF47336">
    <property type="entry name" value="ACP-like"/>
    <property type="match status" value="1"/>
</dbReference>
<dbReference type="GO" id="GO:0044550">
    <property type="term" value="P:secondary metabolite biosynthetic process"/>
    <property type="evidence" value="ECO:0007669"/>
    <property type="project" value="TreeGrafter"/>
</dbReference>
<feature type="transmembrane region" description="Helical" evidence="4">
    <location>
        <begin position="1261"/>
        <end position="1283"/>
    </location>
</feature>
<feature type="compositionally biased region" description="Low complexity" evidence="3">
    <location>
        <begin position="1470"/>
        <end position="1486"/>
    </location>
</feature>
<dbReference type="RefSeq" id="XP_025376490.1">
    <property type="nucleotide sequence ID" value="XM_025525153.1"/>
</dbReference>
<feature type="transmembrane region" description="Helical" evidence="4">
    <location>
        <begin position="1004"/>
        <end position="1029"/>
    </location>
</feature>
<dbReference type="InterPro" id="IPR036736">
    <property type="entry name" value="ACP-like_sf"/>
</dbReference>